<dbReference type="PANTHER" id="PTHR30349">
    <property type="entry name" value="PHAGE INTEGRASE-RELATED"/>
    <property type="match status" value="1"/>
</dbReference>
<reference evidence="6" key="1">
    <citation type="submission" date="2021-10" db="EMBL/GenBank/DDBJ databases">
        <title>Streptomonospora sp. nov., isolated from mangrove soil.</title>
        <authorList>
            <person name="Chen X."/>
            <person name="Ge X."/>
            <person name="Liu W."/>
        </authorList>
    </citation>
    <scope>NUCLEOTIDE SEQUENCE</scope>
    <source>
        <strain evidence="6">S1-112</strain>
    </source>
</reference>
<dbReference type="PROSITE" id="PS51898">
    <property type="entry name" value="TYR_RECOMBINASE"/>
    <property type="match status" value="1"/>
</dbReference>
<feature type="domain" description="Tyr recombinase" evidence="5">
    <location>
        <begin position="70"/>
        <end position="256"/>
    </location>
</feature>
<dbReference type="RefSeq" id="WP_270075286.1">
    <property type="nucleotide sequence ID" value="NZ_JAJAQC010000105.1"/>
</dbReference>
<name>A0A9X3NQI6_9ACTN</name>
<dbReference type="InterPro" id="IPR013762">
    <property type="entry name" value="Integrase-like_cat_sf"/>
</dbReference>
<dbReference type="Gene3D" id="1.10.443.10">
    <property type="entry name" value="Intergrase catalytic core"/>
    <property type="match status" value="1"/>
</dbReference>
<dbReference type="EMBL" id="JAJAQC010000105">
    <property type="protein sequence ID" value="MDA0568057.1"/>
    <property type="molecule type" value="Genomic_DNA"/>
</dbReference>
<keyword evidence="2" id="KW-0238">DNA-binding</keyword>
<keyword evidence="3" id="KW-0233">DNA recombination</keyword>
<dbReference type="Proteomes" id="UP001140076">
    <property type="component" value="Unassembled WGS sequence"/>
</dbReference>
<dbReference type="InterPro" id="IPR050090">
    <property type="entry name" value="Tyrosine_recombinase_XerCD"/>
</dbReference>
<comment type="similarity">
    <text evidence="1">Belongs to the 'phage' integrase family.</text>
</comment>
<dbReference type="InterPro" id="IPR002104">
    <property type="entry name" value="Integrase_catalytic"/>
</dbReference>
<evidence type="ECO:0000256" key="2">
    <source>
        <dbReference type="ARBA" id="ARBA00023125"/>
    </source>
</evidence>
<dbReference type="AlphaFoldDB" id="A0A9X3NQI6"/>
<accession>A0A9X3NQI6</accession>
<feature type="region of interest" description="Disordered" evidence="4">
    <location>
        <begin position="259"/>
        <end position="281"/>
    </location>
</feature>
<proteinExistence type="inferred from homology"/>
<dbReference type="PANTHER" id="PTHR30349:SF64">
    <property type="entry name" value="PROPHAGE INTEGRASE INTD-RELATED"/>
    <property type="match status" value="1"/>
</dbReference>
<dbReference type="InterPro" id="IPR011010">
    <property type="entry name" value="DNA_brk_join_enz"/>
</dbReference>
<organism evidence="6 7">
    <name type="scientific">Streptomonospora mangrovi</name>
    <dbReference type="NCBI Taxonomy" id="2883123"/>
    <lineage>
        <taxon>Bacteria</taxon>
        <taxon>Bacillati</taxon>
        <taxon>Actinomycetota</taxon>
        <taxon>Actinomycetes</taxon>
        <taxon>Streptosporangiales</taxon>
        <taxon>Nocardiopsidaceae</taxon>
        <taxon>Streptomonospora</taxon>
    </lineage>
</organism>
<keyword evidence="7" id="KW-1185">Reference proteome</keyword>
<dbReference type="CDD" id="cd01189">
    <property type="entry name" value="INT_ICEBs1_C_like"/>
    <property type="match status" value="1"/>
</dbReference>
<sequence length="281" mass="30793">MPVNQVRFEAVVDWVNRLVREPGKRARSLSPSYVRKVYYTLSHVLAWAVKAGRIMVNPAKGVPLPMVKPGEHVYLDPVQTERLADSAGEYRALVLLLAYTGLRWGEVSALKVGRVDLSRKRVHVEETYGREAGKLYTDTPKNHEQRAVPVPAFLVGELRPLVDGKDAEELVFTAPMGGPLHYDNFRSRVFGPAVKAAGLASLGVTAHKLRHTAASLAIASGADVKVVQTMLGHKTATMTLDTYGHLFPDRLDEVAEHMGKRREAALRKAQSTSSGRAGRAA</sequence>
<dbReference type="Gene3D" id="1.10.150.130">
    <property type="match status" value="1"/>
</dbReference>
<dbReference type="SUPFAM" id="SSF56349">
    <property type="entry name" value="DNA breaking-rejoining enzymes"/>
    <property type="match status" value="1"/>
</dbReference>
<evidence type="ECO:0000256" key="1">
    <source>
        <dbReference type="ARBA" id="ARBA00008857"/>
    </source>
</evidence>
<gene>
    <name evidence="6" type="ORF">LG943_27600</name>
</gene>
<dbReference type="InterPro" id="IPR010998">
    <property type="entry name" value="Integrase_recombinase_N"/>
</dbReference>
<comment type="caution">
    <text evidence="6">The sequence shown here is derived from an EMBL/GenBank/DDBJ whole genome shotgun (WGS) entry which is preliminary data.</text>
</comment>
<dbReference type="GO" id="GO:0015074">
    <property type="term" value="P:DNA integration"/>
    <property type="evidence" value="ECO:0007669"/>
    <property type="project" value="InterPro"/>
</dbReference>
<dbReference type="Pfam" id="PF00589">
    <property type="entry name" value="Phage_integrase"/>
    <property type="match status" value="1"/>
</dbReference>
<evidence type="ECO:0000256" key="3">
    <source>
        <dbReference type="ARBA" id="ARBA00023172"/>
    </source>
</evidence>
<dbReference type="GO" id="GO:0003677">
    <property type="term" value="F:DNA binding"/>
    <property type="evidence" value="ECO:0007669"/>
    <property type="project" value="UniProtKB-KW"/>
</dbReference>
<protein>
    <submittedName>
        <fullName evidence="6">Site-specific integrase</fullName>
    </submittedName>
</protein>
<dbReference type="GO" id="GO:0006310">
    <property type="term" value="P:DNA recombination"/>
    <property type="evidence" value="ECO:0007669"/>
    <property type="project" value="UniProtKB-KW"/>
</dbReference>
<evidence type="ECO:0000256" key="4">
    <source>
        <dbReference type="SAM" id="MobiDB-lite"/>
    </source>
</evidence>
<evidence type="ECO:0000313" key="7">
    <source>
        <dbReference type="Proteomes" id="UP001140076"/>
    </source>
</evidence>
<evidence type="ECO:0000313" key="6">
    <source>
        <dbReference type="EMBL" id="MDA0568057.1"/>
    </source>
</evidence>
<evidence type="ECO:0000259" key="5">
    <source>
        <dbReference type="PROSITE" id="PS51898"/>
    </source>
</evidence>